<evidence type="ECO:0000313" key="1">
    <source>
        <dbReference type="EMBL" id="CAF2813646.1"/>
    </source>
</evidence>
<dbReference type="AlphaFoldDB" id="A0A7R8CG98"/>
<sequence>MTLALFRAATHCCFRISRSSEGLKSFTRKTLPIILVWSTTLCLVGFNLRNVKAEAPSKREKEILPSRVVEAKSEKLSSTDPSNDHPFPWIKFLGYITPHFHYLICAVSLRNCCRLLQHQNTSITWRHCECGVIIHIRDCFVRDET</sequence>
<organism evidence="1 2">
    <name type="scientific">Lepeophtheirus salmonis</name>
    <name type="common">Salmon louse</name>
    <name type="synonym">Caligus salmonis</name>
    <dbReference type="NCBI Taxonomy" id="72036"/>
    <lineage>
        <taxon>Eukaryota</taxon>
        <taxon>Metazoa</taxon>
        <taxon>Ecdysozoa</taxon>
        <taxon>Arthropoda</taxon>
        <taxon>Crustacea</taxon>
        <taxon>Multicrustacea</taxon>
        <taxon>Hexanauplia</taxon>
        <taxon>Copepoda</taxon>
        <taxon>Siphonostomatoida</taxon>
        <taxon>Caligidae</taxon>
        <taxon>Lepeophtheirus</taxon>
    </lineage>
</organism>
<dbReference type="Proteomes" id="UP000675881">
    <property type="component" value="Chromosome 11"/>
</dbReference>
<keyword evidence="2" id="KW-1185">Reference proteome</keyword>
<reference evidence="1" key="1">
    <citation type="submission" date="2021-02" db="EMBL/GenBank/DDBJ databases">
        <authorList>
            <person name="Bekaert M."/>
        </authorList>
    </citation>
    <scope>NUCLEOTIDE SEQUENCE</scope>
    <source>
        <strain evidence="1">IoA-00</strain>
    </source>
</reference>
<dbReference type="EMBL" id="HG994590">
    <property type="protein sequence ID" value="CAF2813646.1"/>
    <property type="molecule type" value="Genomic_DNA"/>
</dbReference>
<gene>
    <name evidence="1" type="ORF">LSAA_3191</name>
</gene>
<name>A0A7R8CG98_LEPSM</name>
<proteinExistence type="predicted"/>
<dbReference type="OrthoDB" id="6500128at2759"/>
<accession>A0A7R8CG98</accession>
<protein>
    <submittedName>
        <fullName evidence="1">(salmon louse) hypothetical protein</fullName>
    </submittedName>
</protein>
<evidence type="ECO:0000313" key="2">
    <source>
        <dbReference type="Proteomes" id="UP000675881"/>
    </source>
</evidence>